<organism evidence="1 2">
    <name type="scientific">Daphnia galeata</name>
    <dbReference type="NCBI Taxonomy" id="27404"/>
    <lineage>
        <taxon>Eukaryota</taxon>
        <taxon>Metazoa</taxon>
        <taxon>Ecdysozoa</taxon>
        <taxon>Arthropoda</taxon>
        <taxon>Crustacea</taxon>
        <taxon>Branchiopoda</taxon>
        <taxon>Diplostraca</taxon>
        <taxon>Cladocera</taxon>
        <taxon>Anomopoda</taxon>
        <taxon>Daphniidae</taxon>
        <taxon>Daphnia</taxon>
    </lineage>
</organism>
<evidence type="ECO:0000313" key="1">
    <source>
        <dbReference type="EMBL" id="CAH0109756.1"/>
    </source>
</evidence>
<keyword evidence="2" id="KW-1185">Reference proteome</keyword>
<dbReference type="EMBL" id="CAKKLH010000295">
    <property type="protein sequence ID" value="CAH0109756.1"/>
    <property type="molecule type" value="Genomic_DNA"/>
</dbReference>
<dbReference type="AlphaFoldDB" id="A0A8J2RWM5"/>
<protein>
    <submittedName>
        <fullName evidence="1">Uncharacterized protein</fullName>
    </submittedName>
</protein>
<proteinExistence type="predicted"/>
<name>A0A8J2RWM5_9CRUS</name>
<accession>A0A8J2RWM5</accession>
<comment type="caution">
    <text evidence="1">The sequence shown here is derived from an EMBL/GenBank/DDBJ whole genome shotgun (WGS) entry which is preliminary data.</text>
</comment>
<sequence length="80" mass="8851">MECELLGLASYSGLIHPTFVKPLVCMHTSASLDVWVKRDLSVVIGTVECYSILCSFADVPKVLKGWPSRSPYDPLVRDLP</sequence>
<gene>
    <name evidence="1" type="ORF">DGAL_LOCUS13241</name>
</gene>
<evidence type="ECO:0000313" key="2">
    <source>
        <dbReference type="Proteomes" id="UP000789390"/>
    </source>
</evidence>
<reference evidence="1" key="1">
    <citation type="submission" date="2021-11" db="EMBL/GenBank/DDBJ databases">
        <authorList>
            <person name="Schell T."/>
        </authorList>
    </citation>
    <scope>NUCLEOTIDE SEQUENCE</scope>
    <source>
        <strain evidence="1">M5</strain>
    </source>
</reference>
<dbReference type="Proteomes" id="UP000789390">
    <property type="component" value="Unassembled WGS sequence"/>
</dbReference>